<dbReference type="PANTHER" id="PTHR31973">
    <property type="entry name" value="POLYPROTEIN, PUTATIVE-RELATED"/>
    <property type="match status" value="1"/>
</dbReference>
<dbReference type="AlphaFoldDB" id="A0A8S9RFH4"/>
<gene>
    <name evidence="1" type="ORF">F2Q69_00060479</name>
</gene>
<dbReference type="Proteomes" id="UP000712600">
    <property type="component" value="Unassembled WGS sequence"/>
</dbReference>
<name>A0A8S9RFH4_BRACR</name>
<comment type="caution">
    <text evidence="1">The sequence shown here is derived from an EMBL/GenBank/DDBJ whole genome shotgun (WGS) entry which is preliminary data.</text>
</comment>
<protein>
    <submittedName>
        <fullName evidence="1">Uncharacterized protein</fullName>
    </submittedName>
</protein>
<evidence type="ECO:0000313" key="2">
    <source>
        <dbReference type="Proteomes" id="UP000712600"/>
    </source>
</evidence>
<sequence>MEILAMKNNFDYTVFKSTRKWCAREDIHVLLQKKRKFGKISSARTIGTLIQHRFGDANDGPKANEIIQFMRLEHSCEITYWNAWEAREFAIAAARGILDRSYAKIPAYLHMIKEVNPGTHTHYETNEKGRFIYLFMSFGQSVRGFYNAMRRVIVVDSGTYHRNF</sequence>
<dbReference type="EMBL" id="QGKX02000095">
    <property type="protein sequence ID" value="KAF3571511.1"/>
    <property type="molecule type" value="Genomic_DNA"/>
</dbReference>
<proteinExistence type="predicted"/>
<accession>A0A8S9RFH4</accession>
<evidence type="ECO:0000313" key="1">
    <source>
        <dbReference type="EMBL" id="KAF3571511.1"/>
    </source>
</evidence>
<organism evidence="1 2">
    <name type="scientific">Brassica cretica</name>
    <name type="common">Mustard</name>
    <dbReference type="NCBI Taxonomy" id="69181"/>
    <lineage>
        <taxon>Eukaryota</taxon>
        <taxon>Viridiplantae</taxon>
        <taxon>Streptophyta</taxon>
        <taxon>Embryophyta</taxon>
        <taxon>Tracheophyta</taxon>
        <taxon>Spermatophyta</taxon>
        <taxon>Magnoliopsida</taxon>
        <taxon>eudicotyledons</taxon>
        <taxon>Gunneridae</taxon>
        <taxon>Pentapetalae</taxon>
        <taxon>rosids</taxon>
        <taxon>malvids</taxon>
        <taxon>Brassicales</taxon>
        <taxon>Brassicaceae</taxon>
        <taxon>Brassiceae</taxon>
        <taxon>Brassica</taxon>
    </lineage>
</organism>
<reference evidence="1" key="1">
    <citation type="submission" date="2019-12" db="EMBL/GenBank/DDBJ databases">
        <title>Genome sequencing and annotation of Brassica cretica.</title>
        <authorList>
            <person name="Studholme D.J."/>
            <person name="Sarris P."/>
        </authorList>
    </citation>
    <scope>NUCLEOTIDE SEQUENCE</scope>
    <source>
        <strain evidence="1">PFS-109/04</strain>
        <tissue evidence="1">Leaf</tissue>
    </source>
</reference>
<dbReference type="PANTHER" id="PTHR31973:SF195">
    <property type="entry name" value="MUDR FAMILY TRANSPOSASE"/>
    <property type="match status" value="1"/>
</dbReference>